<keyword evidence="3" id="KW-0804">Transcription</keyword>
<comment type="caution">
    <text evidence="5">The sequence shown here is derived from an EMBL/GenBank/DDBJ whole genome shotgun (WGS) entry which is preliminary data.</text>
</comment>
<dbReference type="PANTHER" id="PTHR30154:SF34">
    <property type="entry name" value="TRANSCRIPTIONAL REGULATOR AZLB"/>
    <property type="match status" value="1"/>
</dbReference>
<reference evidence="5 6" key="1">
    <citation type="submission" date="2019-06" db="EMBL/GenBank/DDBJ databases">
        <authorList>
            <person name="Lee I."/>
            <person name="Jang G.I."/>
            <person name="Hwang C.Y."/>
        </authorList>
    </citation>
    <scope>NUCLEOTIDE SEQUENCE [LARGE SCALE GENOMIC DNA]</scope>
    <source>
        <strain evidence="5 6">PAMC 28131</strain>
    </source>
</reference>
<organism evidence="5 6">
    <name type="scientific">Sandaracinobacter neustonicus</name>
    <dbReference type="NCBI Taxonomy" id="1715348"/>
    <lineage>
        <taxon>Bacteria</taxon>
        <taxon>Pseudomonadati</taxon>
        <taxon>Pseudomonadota</taxon>
        <taxon>Alphaproteobacteria</taxon>
        <taxon>Sphingomonadales</taxon>
        <taxon>Sphingosinicellaceae</taxon>
        <taxon>Sandaracinobacter</taxon>
    </lineage>
</organism>
<dbReference type="PRINTS" id="PR00033">
    <property type="entry name" value="HTHASNC"/>
</dbReference>
<dbReference type="EMBL" id="VFSU01000004">
    <property type="protein sequence ID" value="TPE64944.1"/>
    <property type="molecule type" value="Genomic_DNA"/>
</dbReference>
<dbReference type="PROSITE" id="PS50956">
    <property type="entry name" value="HTH_ASNC_2"/>
    <property type="match status" value="1"/>
</dbReference>
<keyword evidence="2" id="KW-0238">DNA-binding</keyword>
<evidence type="ECO:0000256" key="2">
    <source>
        <dbReference type="ARBA" id="ARBA00023125"/>
    </source>
</evidence>
<dbReference type="RefSeq" id="WP_140926260.1">
    <property type="nucleotide sequence ID" value="NZ_VFSU01000004.1"/>
</dbReference>
<dbReference type="InterPro" id="IPR011991">
    <property type="entry name" value="ArsR-like_HTH"/>
</dbReference>
<dbReference type="InterPro" id="IPR036390">
    <property type="entry name" value="WH_DNA-bd_sf"/>
</dbReference>
<dbReference type="AlphaFoldDB" id="A0A501XXX6"/>
<dbReference type="SMART" id="SM00344">
    <property type="entry name" value="HTH_ASNC"/>
    <property type="match status" value="1"/>
</dbReference>
<evidence type="ECO:0000313" key="5">
    <source>
        <dbReference type="EMBL" id="TPE64944.1"/>
    </source>
</evidence>
<dbReference type="InterPro" id="IPR011008">
    <property type="entry name" value="Dimeric_a/b-barrel"/>
</dbReference>
<evidence type="ECO:0000256" key="1">
    <source>
        <dbReference type="ARBA" id="ARBA00023015"/>
    </source>
</evidence>
<dbReference type="Pfam" id="PF01037">
    <property type="entry name" value="AsnC_trans_reg"/>
    <property type="match status" value="1"/>
</dbReference>
<dbReference type="Pfam" id="PF13412">
    <property type="entry name" value="HTH_24"/>
    <property type="match status" value="1"/>
</dbReference>
<accession>A0A501XXX6</accession>
<evidence type="ECO:0000313" key="6">
    <source>
        <dbReference type="Proteomes" id="UP000319897"/>
    </source>
</evidence>
<dbReference type="GO" id="GO:0043565">
    <property type="term" value="F:sequence-specific DNA binding"/>
    <property type="evidence" value="ECO:0007669"/>
    <property type="project" value="InterPro"/>
</dbReference>
<dbReference type="PANTHER" id="PTHR30154">
    <property type="entry name" value="LEUCINE-RESPONSIVE REGULATORY PROTEIN"/>
    <property type="match status" value="1"/>
</dbReference>
<dbReference type="GO" id="GO:0005829">
    <property type="term" value="C:cytosol"/>
    <property type="evidence" value="ECO:0007669"/>
    <property type="project" value="TreeGrafter"/>
</dbReference>
<feature type="domain" description="HTH asnC-type" evidence="4">
    <location>
        <begin position="7"/>
        <end position="71"/>
    </location>
</feature>
<sequence length="146" mass="16211">MAMATDLDPVDRNILRILRRSARIPISLLATEVGRSRTAVQARIERLEKAGVIRGYSVILGDASDHVGAFITVYLHQRLVPEPVLERLRAMPEVLGCYRVTGDADLVVTMKAIPLDELRQACGRIWSIPEIKSTDTSLVFDAFITP</sequence>
<name>A0A501XXX6_9SPHN</name>
<dbReference type="InterPro" id="IPR019887">
    <property type="entry name" value="Tscrpt_reg_AsnC/Lrp_C"/>
</dbReference>
<dbReference type="Gene3D" id="1.10.10.10">
    <property type="entry name" value="Winged helix-like DNA-binding domain superfamily/Winged helix DNA-binding domain"/>
    <property type="match status" value="1"/>
</dbReference>
<proteinExistence type="predicted"/>
<dbReference type="Proteomes" id="UP000319897">
    <property type="component" value="Unassembled WGS sequence"/>
</dbReference>
<keyword evidence="6" id="KW-1185">Reference proteome</keyword>
<dbReference type="SUPFAM" id="SSF46785">
    <property type="entry name" value="Winged helix' DNA-binding domain"/>
    <property type="match status" value="1"/>
</dbReference>
<dbReference type="GO" id="GO:0043200">
    <property type="term" value="P:response to amino acid"/>
    <property type="evidence" value="ECO:0007669"/>
    <property type="project" value="TreeGrafter"/>
</dbReference>
<dbReference type="InterPro" id="IPR000485">
    <property type="entry name" value="AsnC-type_HTH_dom"/>
</dbReference>
<evidence type="ECO:0000259" key="4">
    <source>
        <dbReference type="PROSITE" id="PS50956"/>
    </source>
</evidence>
<dbReference type="CDD" id="cd00090">
    <property type="entry name" value="HTH_ARSR"/>
    <property type="match status" value="1"/>
</dbReference>
<evidence type="ECO:0000256" key="3">
    <source>
        <dbReference type="ARBA" id="ARBA00023163"/>
    </source>
</evidence>
<dbReference type="InterPro" id="IPR036388">
    <property type="entry name" value="WH-like_DNA-bd_sf"/>
</dbReference>
<dbReference type="OrthoDB" id="7856348at2"/>
<gene>
    <name evidence="5" type="ORF">FJQ54_00420</name>
</gene>
<dbReference type="InterPro" id="IPR019888">
    <property type="entry name" value="Tscrpt_reg_AsnC-like"/>
</dbReference>
<dbReference type="SUPFAM" id="SSF54909">
    <property type="entry name" value="Dimeric alpha+beta barrel"/>
    <property type="match status" value="1"/>
</dbReference>
<keyword evidence="1" id="KW-0805">Transcription regulation</keyword>
<dbReference type="Gene3D" id="3.30.70.920">
    <property type="match status" value="1"/>
</dbReference>
<dbReference type="GO" id="GO:0006355">
    <property type="term" value="P:regulation of DNA-templated transcription"/>
    <property type="evidence" value="ECO:0007669"/>
    <property type="project" value="UniProtKB-ARBA"/>
</dbReference>
<protein>
    <submittedName>
        <fullName evidence="5">Lrp/AsnC family transcriptional regulator</fullName>
    </submittedName>
</protein>